<dbReference type="EMBL" id="JAQZHK010000016">
    <property type="protein sequence ID" value="MDY3513693.1"/>
    <property type="molecule type" value="Genomic_DNA"/>
</dbReference>
<accession>A0AAP6HHH0</accession>
<name>A0AAP6HHH0_RIEAN</name>
<evidence type="ECO:0000313" key="2">
    <source>
        <dbReference type="Proteomes" id="UP001284033"/>
    </source>
</evidence>
<dbReference type="RefSeq" id="WP_154469533.1">
    <property type="nucleotide sequence ID" value="NZ_CP121210.1"/>
</dbReference>
<dbReference type="AlphaFoldDB" id="A0AAP6HHH0"/>
<sequence>MILFEKFKQNLEHLNASIKIWEAITDVEIYKSKKLGWMNLNSAYIDGNPILVYYNHEEKRGIRVIQQDSFEETNHPFATWIDYFGDEQSFHGNELVVSSKLTEENIERYKKVISLWLNNRGISNEEIEKIY</sequence>
<comment type="caution">
    <text evidence="1">The sequence shown here is derived from an EMBL/GenBank/DDBJ whole genome shotgun (WGS) entry which is preliminary data.</text>
</comment>
<protein>
    <submittedName>
        <fullName evidence="1">Uncharacterized protein</fullName>
    </submittedName>
</protein>
<dbReference type="Proteomes" id="UP001284033">
    <property type="component" value="Unassembled WGS sequence"/>
</dbReference>
<reference evidence="1" key="1">
    <citation type="submission" date="2023-01" db="EMBL/GenBank/DDBJ databases">
        <title>Genome-based studies on antimicrobial resistance profiles of Riemerella anatipestifer in China, 1994 to 2021.</title>
        <authorList>
            <person name="Yang Z."/>
            <person name="Zhu D."/>
        </authorList>
    </citation>
    <scope>NUCLEOTIDE SEQUENCE</scope>
    <source>
        <strain evidence="1">RCAD1218</strain>
    </source>
</reference>
<evidence type="ECO:0000313" key="1">
    <source>
        <dbReference type="EMBL" id="MDY3513693.1"/>
    </source>
</evidence>
<proteinExistence type="predicted"/>
<organism evidence="1 2">
    <name type="scientific">Riemerella anatipestifer</name>
    <name type="common">Moraxella anatipestifer</name>
    <dbReference type="NCBI Taxonomy" id="34085"/>
    <lineage>
        <taxon>Bacteria</taxon>
        <taxon>Pseudomonadati</taxon>
        <taxon>Bacteroidota</taxon>
        <taxon>Flavobacteriia</taxon>
        <taxon>Flavobacteriales</taxon>
        <taxon>Weeksellaceae</taxon>
        <taxon>Riemerella</taxon>
    </lineage>
</organism>
<gene>
    <name evidence="1" type="ORF">PG303_10775</name>
</gene>